<dbReference type="AlphaFoldDB" id="A0A3E0TVE8"/>
<protein>
    <recommendedName>
        <fullName evidence="2">Oxidoreductase-like domain-containing protein</fullName>
    </recommendedName>
</protein>
<evidence type="ECO:0000259" key="2">
    <source>
        <dbReference type="Pfam" id="PF09791"/>
    </source>
</evidence>
<evidence type="ECO:0000256" key="1">
    <source>
        <dbReference type="SAM" id="MobiDB-lite"/>
    </source>
</evidence>
<dbReference type="InterPro" id="IPR019180">
    <property type="entry name" value="Oxidoreductase-like_N"/>
</dbReference>
<feature type="compositionally biased region" description="Polar residues" evidence="1">
    <location>
        <begin position="1"/>
        <end position="11"/>
    </location>
</feature>
<dbReference type="Proteomes" id="UP000256478">
    <property type="component" value="Unassembled WGS sequence"/>
</dbReference>
<gene>
    <name evidence="3" type="ORF">DXX93_18870</name>
</gene>
<evidence type="ECO:0000313" key="3">
    <source>
        <dbReference type="EMBL" id="REL28424.1"/>
    </source>
</evidence>
<comment type="caution">
    <text evidence="3">The sequence shown here is derived from an EMBL/GenBank/DDBJ whole genome shotgun (WGS) entry which is preliminary data.</text>
</comment>
<sequence>MSEITTVQPLQDQREKPNPPADDDCCGGGACCPCVWDDYYERLQKWRIQQAKIREQHGEA</sequence>
<reference evidence="3 4" key="1">
    <citation type="submission" date="2018-08" db="EMBL/GenBank/DDBJ databases">
        <title>Thalassotalea euphylliae genome.</title>
        <authorList>
            <person name="Summers S."/>
            <person name="Rice S.A."/>
            <person name="Freckelton M.L."/>
            <person name="Nedved B.T."/>
            <person name="Hadfield M.G."/>
        </authorList>
    </citation>
    <scope>NUCLEOTIDE SEQUENCE [LARGE SCALE GENOMIC DNA]</scope>
    <source>
        <strain evidence="3 4">H1</strain>
    </source>
</reference>
<feature type="region of interest" description="Disordered" evidence="1">
    <location>
        <begin position="1"/>
        <end position="23"/>
    </location>
</feature>
<dbReference type="RefSeq" id="WP_116009459.1">
    <property type="nucleotide sequence ID" value="NZ_QUOU01000001.1"/>
</dbReference>
<evidence type="ECO:0000313" key="4">
    <source>
        <dbReference type="Proteomes" id="UP000256478"/>
    </source>
</evidence>
<feature type="domain" description="Oxidoreductase-like" evidence="2">
    <location>
        <begin position="14"/>
        <end position="54"/>
    </location>
</feature>
<dbReference type="Pfam" id="PF09791">
    <property type="entry name" value="Oxidored-like"/>
    <property type="match status" value="1"/>
</dbReference>
<dbReference type="EMBL" id="QUOU01000001">
    <property type="protein sequence ID" value="REL28424.1"/>
    <property type="molecule type" value="Genomic_DNA"/>
</dbReference>
<organism evidence="3 4">
    <name type="scientific">Thalassotalea euphylliae</name>
    <dbReference type="NCBI Taxonomy" id="1655234"/>
    <lineage>
        <taxon>Bacteria</taxon>
        <taxon>Pseudomonadati</taxon>
        <taxon>Pseudomonadota</taxon>
        <taxon>Gammaproteobacteria</taxon>
        <taxon>Alteromonadales</taxon>
        <taxon>Colwelliaceae</taxon>
        <taxon>Thalassotalea</taxon>
    </lineage>
</organism>
<accession>A0A3E0TVE8</accession>
<proteinExistence type="predicted"/>
<name>A0A3E0TVE8_9GAMM</name>